<evidence type="ECO:0000259" key="1">
    <source>
        <dbReference type="PROSITE" id="PS50878"/>
    </source>
</evidence>
<comment type="caution">
    <text evidence="2">The sequence shown here is derived from an EMBL/GenBank/DDBJ whole genome shotgun (WGS) entry which is preliminary data.</text>
</comment>
<proteinExistence type="predicted"/>
<name>A0AAW1UQE7_9CUCU</name>
<dbReference type="Proteomes" id="UP001431783">
    <property type="component" value="Unassembled WGS sequence"/>
</dbReference>
<dbReference type="GO" id="GO:0071897">
    <property type="term" value="P:DNA biosynthetic process"/>
    <property type="evidence" value="ECO:0007669"/>
    <property type="project" value="UniProtKB-ARBA"/>
</dbReference>
<dbReference type="SUPFAM" id="SSF56672">
    <property type="entry name" value="DNA/RNA polymerases"/>
    <property type="match status" value="1"/>
</dbReference>
<feature type="domain" description="Reverse transcriptase" evidence="1">
    <location>
        <begin position="1"/>
        <end position="186"/>
    </location>
</feature>
<reference evidence="2 3" key="1">
    <citation type="submission" date="2023-03" db="EMBL/GenBank/DDBJ databases">
        <title>Genome insight into feeding habits of ladybird beetles.</title>
        <authorList>
            <person name="Li H.-S."/>
            <person name="Huang Y.-H."/>
            <person name="Pang H."/>
        </authorList>
    </citation>
    <scope>NUCLEOTIDE SEQUENCE [LARGE SCALE GENOMIC DNA]</scope>
    <source>
        <strain evidence="2">SYSU_2023b</strain>
        <tissue evidence="2">Whole body</tissue>
    </source>
</reference>
<evidence type="ECO:0000313" key="3">
    <source>
        <dbReference type="Proteomes" id="UP001431783"/>
    </source>
</evidence>
<dbReference type="InterPro" id="IPR000477">
    <property type="entry name" value="RT_dom"/>
</dbReference>
<accession>A0AAW1UQE7</accession>
<dbReference type="PROSITE" id="PS50878">
    <property type="entry name" value="RT_POL"/>
    <property type="match status" value="1"/>
</dbReference>
<gene>
    <name evidence="2" type="ORF">WA026_022999</name>
</gene>
<dbReference type="PANTHER" id="PTHR33332">
    <property type="entry name" value="REVERSE TRANSCRIPTASE DOMAIN-CONTAINING PROTEIN"/>
    <property type="match status" value="1"/>
</dbReference>
<organism evidence="2 3">
    <name type="scientific">Henosepilachna vigintioctopunctata</name>
    <dbReference type="NCBI Taxonomy" id="420089"/>
    <lineage>
        <taxon>Eukaryota</taxon>
        <taxon>Metazoa</taxon>
        <taxon>Ecdysozoa</taxon>
        <taxon>Arthropoda</taxon>
        <taxon>Hexapoda</taxon>
        <taxon>Insecta</taxon>
        <taxon>Pterygota</taxon>
        <taxon>Neoptera</taxon>
        <taxon>Endopterygota</taxon>
        <taxon>Coleoptera</taxon>
        <taxon>Polyphaga</taxon>
        <taxon>Cucujiformia</taxon>
        <taxon>Coccinelloidea</taxon>
        <taxon>Coccinellidae</taxon>
        <taxon>Epilachninae</taxon>
        <taxon>Epilachnini</taxon>
        <taxon>Henosepilachna</taxon>
    </lineage>
</organism>
<dbReference type="Pfam" id="PF00078">
    <property type="entry name" value="RVT_1"/>
    <property type="match status" value="1"/>
</dbReference>
<sequence>MDRGQVIVLVLLDQSQAFDLVHDELIVSKLKYIGLGDAELDWFRNYISEREQCVKVGNVTSDVVQTRSGVPQGSVLGPLLFSVYTSDLPEIFSRATVHMYADDVQLYAGCAPDGLADTITDINLDLQRLQRWCTESGLKLNANKTKVLLIGSKYNLERIDLHNMCVSMNGEDLQWEKTARDLGLWLDDELSFGQHLLSVKRASVIKLKGLHKYKYELDVPTKLQLVRSLIYPIIDYCLPLYYYHLTQTNKDYLKRIHNMCIRFVCNVPFRHHITPYRKRLGEMSVSQRAEYSYITFLYKLFLNKSPEYLFHRIGKRQCVHDVNTRFRVHYDTPRHRTSKFEGCFDYCAPEIMNKFFDLLNAGFNVNTFKRRVKDIILQDVG</sequence>
<evidence type="ECO:0000313" key="2">
    <source>
        <dbReference type="EMBL" id="KAK9882738.1"/>
    </source>
</evidence>
<protein>
    <recommendedName>
        <fullName evidence="1">Reverse transcriptase domain-containing protein</fullName>
    </recommendedName>
</protein>
<dbReference type="EMBL" id="JARQZJ010000081">
    <property type="protein sequence ID" value="KAK9882738.1"/>
    <property type="molecule type" value="Genomic_DNA"/>
</dbReference>
<keyword evidence="3" id="KW-1185">Reference proteome</keyword>
<dbReference type="AlphaFoldDB" id="A0AAW1UQE7"/>
<dbReference type="InterPro" id="IPR043502">
    <property type="entry name" value="DNA/RNA_pol_sf"/>
</dbReference>